<sequence>MELSAAEFKTIQTQVNEWLTNPEHELETTFGETGQVDMTTFLNVAKRLRTKGYSSLPQGDIMTVMTKENIRFSLNGLGVIQQYCRDDTMAGKPFVAMIKDRSVKAQNVDVDEYGFRIKSRREIPLGTDDAAVKKLFASWADVPKAFRIIRRWTFEDTGIRIDMSIVKSTKKVSGGNFRWQKKYRDQNVMQAAPIYEIEVELQRMAGDTLESATKRLIRGVGEVLRGIQKNVVLIRKSTVRRVLDSYKLLVGSDVFRGPAPIPLQKENFSKERERGKPNIRDGYNVTDKADGLRCLGYCNGSGELFLIDMSMRNIYRTGIKQPECRESLLDGEWVTQTRDKEPVQQYLVFDIFFAADKKDVSQLPFYMGAVEAKLQSRHGQMEKWVATWNKPPGPTHVVKGITSAIQMQVSMKDFVFARGGDELSIFRAAARILDLGRIYYTDGLIFTPNAKPLPATAGSTFYEQFKWKPPRDNTVDFLVKFQKTGAEKTGDKITVGVKPGQNETVSYKTLRLFVGSSIVNPRSIVMNELELPKPERMMKGSEIKGEYKPVLFTPKEFPDTMASYCYLPVETDPDTGETYVKTHEGEPIQDRTIVEMSYDPKEAPGWRWTPLRVRSDKTERFHGGTIGRTLNSDKAAESVWNTIYDPITTHMIRTGDGDPSEEEQAELNALKSVVGGKDAYYDRKKAPVEDHMLTRTMRDFHNRFIKEKLLYRIGLHGTGKTLLDMACGVGADLGIWIRSNVSFVLGVDYSGPNITGEKDGIYRRYLERQIMTGREAIPPMVFAIGNSTKNYTNGDAGVNDEEKNILRSVLGRVRPSGTLPPYIETTAASRLKTRADCMSCMFAIHYFFETRETFAGFLKNVAENLKIGGYFIGCCFDGKKVFELLRNTPSGSNVVGTEGDVNVWSITKGYEAEDLPLGEESLGLAVDVNFVTIGTNQREYLVNYDTLVEGMASIGCEPLSKDSLKQFKLSESSTTFDVAWDTAKKGGNTYTMPDAVRKFSFMNRWFVFQRKHEVAAAVEENTGVRSLKERVAESMPVPEKEEELNGEEETGAATPGAPTPGAATPGAATPGAATPGAATPGSSKKAAATATVAPMSVKRTIPVAPGQATPAEATYVSGELFQFHTDAAEKDFLGINDKGAGKWLSPTAPFPIEDPEVDGVVYPTMNHFLAAMRYRLASNAPDIATTVFSREGSIHQKFIRIRVDESEGGKKLIPEKRDQRLLKEEDSEVRDEIRPSAFKRRGATFDEAKWASKKDEILKEGLRQRWEKDKRFRKIVEAARDKGKTLLYYAPGANSSNFGGVHKSTGQIEGENRIGKYIMELAGF</sequence>
<keyword evidence="4" id="KW-0949">S-adenosyl-L-methionine</keyword>
<keyword evidence="5" id="KW-0694">RNA-binding</keyword>
<dbReference type="GO" id="GO:0004482">
    <property type="term" value="F:mRNA 5'-cap (guanine-N7-)-methyltransferase activity"/>
    <property type="evidence" value="ECO:0007669"/>
    <property type="project" value="UniProtKB-EC"/>
</dbReference>
<dbReference type="EC" id="2.1.1.56" evidence="1"/>
<feature type="compositionally biased region" description="Acidic residues" evidence="6">
    <location>
        <begin position="1040"/>
        <end position="1050"/>
    </location>
</feature>
<dbReference type="InterPro" id="IPR029063">
    <property type="entry name" value="SAM-dependent_MTases_sf"/>
</dbReference>
<dbReference type="Gene3D" id="1.10.357.40">
    <property type="entry name" value="YbiA-like"/>
    <property type="match status" value="1"/>
</dbReference>
<dbReference type="SUPFAM" id="SSF53335">
    <property type="entry name" value="S-adenosyl-L-methionine-dependent methyltransferases"/>
    <property type="match status" value="1"/>
</dbReference>
<dbReference type="InterPro" id="IPR012340">
    <property type="entry name" value="NA-bd_OB-fold"/>
</dbReference>
<dbReference type="InterPro" id="IPR039753">
    <property type="entry name" value="RG7MT1"/>
</dbReference>
<dbReference type="InterPro" id="IPR037238">
    <property type="entry name" value="YbiA-like_sf"/>
</dbReference>
<feature type="compositionally biased region" description="Low complexity" evidence="6">
    <location>
        <begin position="1051"/>
        <end position="1085"/>
    </location>
</feature>
<dbReference type="PANTHER" id="PTHR12189">
    <property type="entry name" value="MRNA GUANINE-7- METHYLTRANSFERASE"/>
    <property type="match status" value="1"/>
</dbReference>
<evidence type="ECO:0000256" key="5">
    <source>
        <dbReference type="ARBA" id="ARBA00022884"/>
    </source>
</evidence>
<keyword evidence="3" id="KW-0808">Transferase</keyword>
<dbReference type="Pfam" id="PF01331">
    <property type="entry name" value="mRNA_cap_enzyme"/>
    <property type="match status" value="1"/>
</dbReference>
<dbReference type="EMBL" id="MN740809">
    <property type="protein sequence ID" value="QHU12757.1"/>
    <property type="molecule type" value="Genomic_DNA"/>
</dbReference>
<keyword evidence="2" id="KW-0489">Methyltransferase</keyword>
<dbReference type="Gene3D" id="2.40.50.140">
    <property type="entry name" value="Nucleic acid-binding proteins"/>
    <property type="match status" value="1"/>
</dbReference>
<dbReference type="GO" id="GO:0005524">
    <property type="term" value="F:ATP binding"/>
    <property type="evidence" value="ECO:0007669"/>
    <property type="project" value="InterPro"/>
</dbReference>
<dbReference type="GO" id="GO:0004484">
    <property type="term" value="F:mRNA guanylyltransferase activity"/>
    <property type="evidence" value="ECO:0007669"/>
    <property type="project" value="InterPro"/>
</dbReference>
<evidence type="ECO:0000256" key="4">
    <source>
        <dbReference type="ARBA" id="ARBA00022691"/>
    </source>
</evidence>
<dbReference type="PANTHER" id="PTHR12189:SF2">
    <property type="entry name" value="MRNA CAP GUANINE-N7 METHYLTRANSFERASE"/>
    <property type="match status" value="1"/>
</dbReference>
<dbReference type="GO" id="GO:0003723">
    <property type="term" value="F:RNA binding"/>
    <property type="evidence" value="ECO:0007669"/>
    <property type="project" value="UniProtKB-KW"/>
</dbReference>
<evidence type="ECO:0000256" key="2">
    <source>
        <dbReference type="ARBA" id="ARBA00022603"/>
    </source>
</evidence>
<evidence type="ECO:0000259" key="7">
    <source>
        <dbReference type="PROSITE" id="PS51562"/>
    </source>
</evidence>
<evidence type="ECO:0000313" key="8">
    <source>
        <dbReference type="EMBL" id="QHU12757.1"/>
    </source>
</evidence>
<proteinExistence type="predicted"/>
<dbReference type="Gene3D" id="3.40.50.150">
    <property type="entry name" value="Vaccinia Virus protein VP39"/>
    <property type="match status" value="1"/>
</dbReference>
<accession>A0A6C0K7V1</accession>
<name>A0A6C0K7V1_9ZZZZ</name>
<dbReference type="Gene3D" id="3.30.470.30">
    <property type="entry name" value="DNA ligase/mRNA capping enzyme"/>
    <property type="match status" value="1"/>
</dbReference>
<dbReference type="SUPFAM" id="SSF143990">
    <property type="entry name" value="YbiA-like"/>
    <property type="match status" value="1"/>
</dbReference>
<protein>
    <recommendedName>
        <fullName evidence="1">mRNA (guanine-N(7))-methyltransferase</fullName>
        <ecNumber evidence="1">2.1.1.56</ecNumber>
    </recommendedName>
</protein>
<evidence type="ECO:0000256" key="3">
    <source>
        <dbReference type="ARBA" id="ARBA00022679"/>
    </source>
</evidence>
<dbReference type="GO" id="GO:0005634">
    <property type="term" value="C:nucleus"/>
    <property type="evidence" value="ECO:0007669"/>
    <property type="project" value="TreeGrafter"/>
</dbReference>
<feature type="region of interest" description="Disordered" evidence="6">
    <location>
        <begin position="1029"/>
        <end position="1085"/>
    </location>
</feature>
<dbReference type="InterPro" id="IPR004971">
    <property type="entry name" value="mRNA_G-N7_MeTrfase_dom"/>
</dbReference>
<organism evidence="8">
    <name type="scientific">viral metagenome</name>
    <dbReference type="NCBI Taxonomy" id="1070528"/>
    <lineage>
        <taxon>unclassified sequences</taxon>
        <taxon>metagenomes</taxon>
        <taxon>organismal metagenomes</taxon>
    </lineage>
</organism>
<evidence type="ECO:0000256" key="6">
    <source>
        <dbReference type="SAM" id="MobiDB-lite"/>
    </source>
</evidence>
<dbReference type="Pfam" id="PF03291">
    <property type="entry name" value="mRNA_G-N7_MeTrfase"/>
    <property type="match status" value="1"/>
</dbReference>
<dbReference type="SUPFAM" id="SSF56091">
    <property type="entry name" value="DNA ligase/mRNA capping enzyme, catalytic domain"/>
    <property type="match status" value="1"/>
</dbReference>
<dbReference type="InterPro" id="IPR001339">
    <property type="entry name" value="mRNA_cap_enzyme_adenylation"/>
</dbReference>
<dbReference type="PROSITE" id="PS51562">
    <property type="entry name" value="RNA_CAP0_MT"/>
    <property type="match status" value="1"/>
</dbReference>
<reference evidence="8" key="1">
    <citation type="journal article" date="2020" name="Nature">
        <title>Giant virus diversity and host interactions through global metagenomics.</title>
        <authorList>
            <person name="Schulz F."/>
            <person name="Roux S."/>
            <person name="Paez-Espino D."/>
            <person name="Jungbluth S."/>
            <person name="Walsh D.A."/>
            <person name="Denef V.J."/>
            <person name="McMahon K.D."/>
            <person name="Konstantinidis K.T."/>
            <person name="Eloe-Fadrosh E.A."/>
            <person name="Kyrpides N.C."/>
            <person name="Woyke T."/>
        </authorList>
    </citation>
    <scope>NUCLEOTIDE SEQUENCE</scope>
    <source>
        <strain evidence="8">GVMAG-S-1101172-89</strain>
    </source>
</reference>
<evidence type="ECO:0000256" key="1">
    <source>
        <dbReference type="ARBA" id="ARBA00011926"/>
    </source>
</evidence>
<feature type="domain" description="MRNA cap 0 methyltransferase" evidence="7">
    <location>
        <begin position="693"/>
        <end position="1011"/>
    </location>
</feature>